<accession>A0AAN8QEA4</accession>
<gene>
    <name evidence="12" type="ORF">J4Q44_G00282170</name>
</gene>
<evidence type="ECO:0000256" key="4">
    <source>
        <dbReference type="ARBA" id="ARBA00022525"/>
    </source>
</evidence>
<keyword evidence="6 11" id="KW-0812">Transmembrane</keyword>
<keyword evidence="3" id="KW-1003">Cell membrane</keyword>
<evidence type="ECO:0000256" key="1">
    <source>
        <dbReference type="ARBA" id="ARBA00004251"/>
    </source>
</evidence>
<feature type="transmembrane region" description="Helical" evidence="11">
    <location>
        <begin position="51"/>
        <end position="72"/>
    </location>
</feature>
<keyword evidence="4" id="KW-0964">Secreted</keyword>
<evidence type="ECO:0008006" key="14">
    <source>
        <dbReference type="Google" id="ProtNLM"/>
    </source>
</evidence>
<evidence type="ECO:0000256" key="6">
    <source>
        <dbReference type="ARBA" id="ARBA00022692"/>
    </source>
</evidence>
<dbReference type="AlphaFoldDB" id="A0AAN8QEA4"/>
<evidence type="ECO:0000256" key="3">
    <source>
        <dbReference type="ARBA" id="ARBA00022475"/>
    </source>
</evidence>
<reference evidence="12 13" key="1">
    <citation type="submission" date="2021-04" db="EMBL/GenBank/DDBJ databases">
        <authorList>
            <person name="De Guttry C."/>
            <person name="Zahm M."/>
            <person name="Klopp C."/>
            <person name="Cabau C."/>
            <person name="Louis A."/>
            <person name="Berthelot C."/>
            <person name="Parey E."/>
            <person name="Roest Crollius H."/>
            <person name="Montfort J."/>
            <person name="Robinson-Rechavi M."/>
            <person name="Bucao C."/>
            <person name="Bouchez O."/>
            <person name="Gislard M."/>
            <person name="Lluch J."/>
            <person name="Milhes M."/>
            <person name="Lampietro C."/>
            <person name="Lopez Roques C."/>
            <person name="Donnadieu C."/>
            <person name="Braasch I."/>
            <person name="Desvignes T."/>
            <person name="Postlethwait J."/>
            <person name="Bobe J."/>
            <person name="Wedekind C."/>
            <person name="Guiguen Y."/>
        </authorList>
    </citation>
    <scope>NUCLEOTIDE SEQUENCE [LARGE SCALE GENOMIC DNA]</scope>
    <source>
        <strain evidence="12">Cs_M1</strain>
        <tissue evidence="12">Blood</tissue>
    </source>
</reference>
<dbReference type="GO" id="GO:0005886">
    <property type="term" value="C:plasma membrane"/>
    <property type="evidence" value="ECO:0007669"/>
    <property type="project" value="UniProtKB-SubCell"/>
</dbReference>
<evidence type="ECO:0000256" key="9">
    <source>
        <dbReference type="ARBA" id="ARBA00023136"/>
    </source>
</evidence>
<organism evidence="12 13">
    <name type="scientific">Coregonus suidteri</name>
    <dbReference type="NCBI Taxonomy" id="861788"/>
    <lineage>
        <taxon>Eukaryota</taxon>
        <taxon>Metazoa</taxon>
        <taxon>Chordata</taxon>
        <taxon>Craniata</taxon>
        <taxon>Vertebrata</taxon>
        <taxon>Euteleostomi</taxon>
        <taxon>Actinopterygii</taxon>
        <taxon>Neopterygii</taxon>
        <taxon>Teleostei</taxon>
        <taxon>Protacanthopterygii</taxon>
        <taxon>Salmoniformes</taxon>
        <taxon>Salmonidae</taxon>
        <taxon>Coregoninae</taxon>
        <taxon>Coregonus</taxon>
    </lineage>
</organism>
<dbReference type="PANTHER" id="PTHR11100:SF28">
    <property type="entry name" value="NEUREGULIN 3B"/>
    <property type="match status" value="1"/>
</dbReference>
<evidence type="ECO:0000313" key="12">
    <source>
        <dbReference type="EMBL" id="KAK6302164.1"/>
    </source>
</evidence>
<evidence type="ECO:0000256" key="10">
    <source>
        <dbReference type="ARBA" id="ARBA00023157"/>
    </source>
</evidence>
<keyword evidence="9 11" id="KW-0472">Membrane</keyword>
<name>A0AAN8QEA4_9TELE</name>
<sequence length="120" mass="13540">CKDGYHGLRCDQFVPKTDSILSDPSSVSLDGAADELGIVFMESRETYQRKVLSIFSIASGICFLGVACMALYRRIKRHRKKLRAHFLESRNLRVCSINSSGLMSKSSPRPQCGWQLQKVR</sequence>
<keyword evidence="7 11" id="KW-1133">Transmembrane helix</keyword>
<dbReference type="GO" id="GO:0007399">
    <property type="term" value="P:nervous system development"/>
    <property type="evidence" value="ECO:0007669"/>
    <property type="project" value="InterPro"/>
</dbReference>
<comment type="caution">
    <text evidence="12">The sequence shown here is derived from an EMBL/GenBank/DDBJ whole genome shotgun (WGS) entry which is preliminary data.</text>
</comment>
<keyword evidence="10" id="KW-1015">Disulfide bond</keyword>
<dbReference type="GO" id="GO:0005615">
    <property type="term" value="C:extracellular space"/>
    <property type="evidence" value="ECO:0007669"/>
    <property type="project" value="TreeGrafter"/>
</dbReference>
<dbReference type="Proteomes" id="UP001356427">
    <property type="component" value="Unassembled WGS sequence"/>
</dbReference>
<evidence type="ECO:0000313" key="13">
    <source>
        <dbReference type="Proteomes" id="UP001356427"/>
    </source>
</evidence>
<evidence type="ECO:0000256" key="7">
    <source>
        <dbReference type="ARBA" id="ARBA00022989"/>
    </source>
</evidence>
<evidence type="ECO:0000256" key="11">
    <source>
        <dbReference type="SAM" id="Phobius"/>
    </source>
</evidence>
<dbReference type="GO" id="GO:0048513">
    <property type="term" value="P:animal organ development"/>
    <property type="evidence" value="ECO:0007669"/>
    <property type="project" value="TreeGrafter"/>
</dbReference>
<protein>
    <recommendedName>
        <fullName evidence="14">EGF-like domain-containing protein</fullName>
    </recommendedName>
</protein>
<dbReference type="EMBL" id="JAGTTL010000026">
    <property type="protein sequence ID" value="KAK6302164.1"/>
    <property type="molecule type" value="Genomic_DNA"/>
</dbReference>
<dbReference type="GO" id="GO:0008083">
    <property type="term" value="F:growth factor activity"/>
    <property type="evidence" value="ECO:0007669"/>
    <property type="project" value="UniProtKB-KW"/>
</dbReference>
<proteinExistence type="predicted"/>
<evidence type="ECO:0000256" key="8">
    <source>
        <dbReference type="ARBA" id="ARBA00023030"/>
    </source>
</evidence>
<keyword evidence="8" id="KW-0339">Growth factor</keyword>
<dbReference type="GO" id="GO:0045499">
    <property type="term" value="F:chemorepellent activity"/>
    <property type="evidence" value="ECO:0007669"/>
    <property type="project" value="TreeGrafter"/>
</dbReference>
<evidence type="ECO:0000256" key="5">
    <source>
        <dbReference type="ARBA" id="ARBA00022536"/>
    </source>
</evidence>
<dbReference type="PANTHER" id="PTHR11100">
    <property type="entry name" value="HEREGULIN-NEUREGULIN FAMILY MEMBER"/>
    <property type="match status" value="1"/>
</dbReference>
<comment type="subcellular location">
    <subcellularLocation>
        <location evidence="1">Cell membrane</location>
        <topology evidence="1">Single-pass type I membrane protein</topology>
    </subcellularLocation>
    <subcellularLocation>
        <location evidence="2">Secreted</location>
    </subcellularLocation>
</comment>
<keyword evidence="5" id="KW-0245">EGF-like domain</keyword>
<dbReference type="InterPro" id="IPR040180">
    <property type="entry name" value="Neuregulin"/>
</dbReference>
<dbReference type="GO" id="GO:0035556">
    <property type="term" value="P:intracellular signal transduction"/>
    <property type="evidence" value="ECO:0007669"/>
    <property type="project" value="TreeGrafter"/>
</dbReference>
<evidence type="ECO:0000256" key="2">
    <source>
        <dbReference type="ARBA" id="ARBA00004613"/>
    </source>
</evidence>
<keyword evidence="13" id="KW-1185">Reference proteome</keyword>
<feature type="non-terminal residue" evidence="12">
    <location>
        <position position="1"/>
    </location>
</feature>